<comment type="caution">
    <text evidence="2">The sequence shown here is derived from an EMBL/GenBank/DDBJ whole genome shotgun (WGS) entry which is preliminary data.</text>
</comment>
<keyword evidence="1" id="KW-1133">Transmembrane helix</keyword>
<evidence type="ECO:0000313" key="2">
    <source>
        <dbReference type="EMBL" id="MFC3682465.1"/>
    </source>
</evidence>
<keyword evidence="1" id="KW-0812">Transmembrane</keyword>
<accession>A0ABV7VYT1</accession>
<protein>
    <submittedName>
        <fullName evidence="2">Uncharacterized protein</fullName>
    </submittedName>
</protein>
<proteinExistence type="predicted"/>
<feature type="transmembrane region" description="Helical" evidence="1">
    <location>
        <begin position="118"/>
        <end position="142"/>
    </location>
</feature>
<organism evidence="2 3">
    <name type="scientific">Hydrogenophaga luteola</name>
    <dbReference type="NCBI Taxonomy" id="1591122"/>
    <lineage>
        <taxon>Bacteria</taxon>
        <taxon>Pseudomonadati</taxon>
        <taxon>Pseudomonadota</taxon>
        <taxon>Betaproteobacteria</taxon>
        <taxon>Burkholderiales</taxon>
        <taxon>Comamonadaceae</taxon>
        <taxon>Hydrogenophaga</taxon>
    </lineage>
</organism>
<dbReference type="EMBL" id="JBHRXX010000001">
    <property type="protein sequence ID" value="MFC3682465.1"/>
    <property type="molecule type" value="Genomic_DNA"/>
</dbReference>
<reference evidence="3" key="1">
    <citation type="journal article" date="2019" name="Int. J. Syst. Evol. Microbiol.">
        <title>The Global Catalogue of Microorganisms (GCM) 10K type strain sequencing project: providing services to taxonomists for standard genome sequencing and annotation.</title>
        <authorList>
            <consortium name="The Broad Institute Genomics Platform"/>
            <consortium name="The Broad Institute Genome Sequencing Center for Infectious Disease"/>
            <person name="Wu L."/>
            <person name="Ma J."/>
        </authorList>
    </citation>
    <scope>NUCLEOTIDE SEQUENCE [LARGE SCALE GENOMIC DNA]</scope>
    <source>
        <strain evidence="3">KCTC 42501</strain>
    </source>
</reference>
<feature type="transmembrane region" description="Helical" evidence="1">
    <location>
        <begin position="54"/>
        <end position="73"/>
    </location>
</feature>
<dbReference type="Proteomes" id="UP001595729">
    <property type="component" value="Unassembled WGS sequence"/>
</dbReference>
<keyword evidence="1" id="KW-0472">Membrane</keyword>
<evidence type="ECO:0000313" key="3">
    <source>
        <dbReference type="Proteomes" id="UP001595729"/>
    </source>
</evidence>
<dbReference type="RefSeq" id="WP_382170436.1">
    <property type="nucleotide sequence ID" value="NZ_JBHRXX010000001.1"/>
</dbReference>
<gene>
    <name evidence="2" type="ORF">ACFOPI_02600</name>
</gene>
<sequence length="143" mass="15085">MMTIGSVSLALAGLLVVVASLAHLACIAIGARAYRFMGAGERMARAVEAGKLKPTLITLVIASVLFVWALYAFSGAGLVPELPFTEVALCLISAVFLARAIAFPWLRPSFPENSTTFWLVSSGICLVIGLLYAVGVAALWSVR</sequence>
<keyword evidence="3" id="KW-1185">Reference proteome</keyword>
<feature type="transmembrane region" description="Helical" evidence="1">
    <location>
        <begin position="85"/>
        <end position="106"/>
    </location>
</feature>
<evidence type="ECO:0000256" key="1">
    <source>
        <dbReference type="SAM" id="Phobius"/>
    </source>
</evidence>
<name>A0ABV7VYT1_9BURK</name>